<evidence type="ECO:0008006" key="4">
    <source>
        <dbReference type="Google" id="ProtNLM"/>
    </source>
</evidence>
<dbReference type="EMBL" id="JBBNAE010000006">
    <property type="protein sequence ID" value="KAK9116041.1"/>
    <property type="molecule type" value="Genomic_DNA"/>
</dbReference>
<dbReference type="AlphaFoldDB" id="A0AAP0IJS7"/>
<name>A0AAP0IJS7_9MAGN</name>
<sequence length="156" mass="17692">MLLEMVRQRSPLINIQQQQPSDGSSGGHNRKDPAWRHGTQVQSPNRKGKFYVYKLCNYCGKKVTGGVKRMKDYLAGNHKNVVACEKVPSDVKEEITAYLKEQEDKKRATEENFEIIVQSGRYFEREDVGSNVGRNASVTSSRGVTGDLWFTMNMMA</sequence>
<dbReference type="Proteomes" id="UP001417504">
    <property type="component" value="Unassembled WGS sequence"/>
</dbReference>
<evidence type="ECO:0000313" key="2">
    <source>
        <dbReference type="EMBL" id="KAK9116041.1"/>
    </source>
</evidence>
<proteinExistence type="predicted"/>
<protein>
    <recommendedName>
        <fullName evidence="4">BED-type domain-containing protein</fullName>
    </recommendedName>
</protein>
<evidence type="ECO:0000313" key="3">
    <source>
        <dbReference type="Proteomes" id="UP001417504"/>
    </source>
</evidence>
<comment type="caution">
    <text evidence="2">The sequence shown here is derived from an EMBL/GenBank/DDBJ whole genome shotgun (WGS) entry which is preliminary data.</text>
</comment>
<evidence type="ECO:0000256" key="1">
    <source>
        <dbReference type="SAM" id="MobiDB-lite"/>
    </source>
</evidence>
<keyword evidence="3" id="KW-1185">Reference proteome</keyword>
<reference evidence="2 3" key="1">
    <citation type="submission" date="2024-01" db="EMBL/GenBank/DDBJ databases">
        <title>Genome assemblies of Stephania.</title>
        <authorList>
            <person name="Yang L."/>
        </authorList>
    </citation>
    <scope>NUCLEOTIDE SEQUENCE [LARGE SCALE GENOMIC DNA]</scope>
    <source>
        <strain evidence="2">QJT</strain>
        <tissue evidence="2">Leaf</tissue>
    </source>
</reference>
<organism evidence="2 3">
    <name type="scientific">Stephania japonica</name>
    <dbReference type="NCBI Taxonomy" id="461633"/>
    <lineage>
        <taxon>Eukaryota</taxon>
        <taxon>Viridiplantae</taxon>
        <taxon>Streptophyta</taxon>
        <taxon>Embryophyta</taxon>
        <taxon>Tracheophyta</taxon>
        <taxon>Spermatophyta</taxon>
        <taxon>Magnoliopsida</taxon>
        <taxon>Ranunculales</taxon>
        <taxon>Menispermaceae</taxon>
        <taxon>Menispermoideae</taxon>
        <taxon>Cissampelideae</taxon>
        <taxon>Stephania</taxon>
    </lineage>
</organism>
<gene>
    <name evidence="2" type="ORF">Sjap_014988</name>
</gene>
<accession>A0AAP0IJS7</accession>
<feature type="region of interest" description="Disordered" evidence="1">
    <location>
        <begin position="8"/>
        <end position="42"/>
    </location>
</feature>
<dbReference type="PANTHER" id="PTHR46951">
    <property type="entry name" value="BED-TYPE DOMAIN-CONTAINING PROTEIN"/>
    <property type="match status" value="1"/>
</dbReference>
<dbReference type="PANTHER" id="PTHR46951:SF2">
    <property type="entry name" value="BED-TYPE DOMAIN-CONTAINING PROTEIN"/>
    <property type="match status" value="1"/>
</dbReference>